<evidence type="ECO:0000313" key="1">
    <source>
        <dbReference type="EMBL" id="VAW13850.1"/>
    </source>
</evidence>
<organism evidence="1">
    <name type="scientific">hydrothermal vent metagenome</name>
    <dbReference type="NCBI Taxonomy" id="652676"/>
    <lineage>
        <taxon>unclassified sequences</taxon>
        <taxon>metagenomes</taxon>
        <taxon>ecological metagenomes</taxon>
    </lineage>
</organism>
<protein>
    <submittedName>
        <fullName evidence="1">Uncharacterized protein</fullName>
    </submittedName>
</protein>
<proteinExistence type="predicted"/>
<name>A0A3B0TAG0_9ZZZZ</name>
<accession>A0A3B0TAG0</accession>
<gene>
    <name evidence="1" type="ORF">MNBD_BACTEROID03-372</name>
</gene>
<dbReference type="InterPro" id="IPR008969">
    <property type="entry name" value="CarboxyPept-like_regulatory"/>
</dbReference>
<reference evidence="1" key="1">
    <citation type="submission" date="2018-06" db="EMBL/GenBank/DDBJ databases">
        <authorList>
            <person name="Zhirakovskaya E."/>
        </authorList>
    </citation>
    <scope>NUCLEOTIDE SEQUENCE</scope>
</reference>
<dbReference type="AlphaFoldDB" id="A0A3B0TAG0"/>
<dbReference type="SUPFAM" id="SSF49464">
    <property type="entry name" value="Carboxypeptidase regulatory domain-like"/>
    <property type="match status" value="1"/>
</dbReference>
<sequence length="266" mass="30175">MTPLAGFGQEDSKQINGRVKSLSNDVSNVLIINLNSKKSTITDSLGLFDIEAKLKDSIRFTAVQYLTKEIIITDSIFSEEVISVNLVENVINLKEVTVTPYNLTGDIILDVDRLDLKPIVTNSSLGLQNADINPMTQNERMLQEADRGTFVRMMTIEDHGRVMEILGYGLNFGIIINSHKVMNRVSGRTQYYRQAILRDQALILEKDIIDMFTKKSMSEEFKIPETSIDGFLTYCLAQPDFSELLQAGNSMIIWNYLREKSDEFKE</sequence>
<dbReference type="EMBL" id="UOEL01000110">
    <property type="protein sequence ID" value="VAW13850.1"/>
    <property type="molecule type" value="Genomic_DNA"/>
</dbReference>